<dbReference type="InterPro" id="IPR039261">
    <property type="entry name" value="FNR_nucleotide-bd"/>
</dbReference>
<reference evidence="3" key="1">
    <citation type="journal article" date="2019" name="Int. J. Syst. Evol. Microbiol.">
        <title>The Global Catalogue of Microorganisms (GCM) 10K type strain sequencing project: providing services to taxonomists for standard genome sequencing and annotation.</title>
        <authorList>
            <consortium name="The Broad Institute Genomics Platform"/>
            <consortium name="The Broad Institute Genome Sequencing Center for Infectious Disease"/>
            <person name="Wu L."/>
            <person name="Ma J."/>
        </authorList>
    </citation>
    <scope>NUCLEOTIDE SEQUENCE [LARGE SCALE GENOMIC DNA]</scope>
    <source>
        <strain evidence="3">JCM 16117</strain>
    </source>
</reference>
<dbReference type="Proteomes" id="UP001500929">
    <property type="component" value="Unassembled WGS sequence"/>
</dbReference>
<dbReference type="Pfam" id="PF08021">
    <property type="entry name" value="FAD_binding_9"/>
    <property type="match status" value="1"/>
</dbReference>
<dbReference type="Gene3D" id="2.40.30.10">
    <property type="entry name" value="Translation factors"/>
    <property type="match status" value="1"/>
</dbReference>
<keyword evidence="3" id="KW-1185">Reference proteome</keyword>
<accession>A0ABP5Q1S4</accession>
<evidence type="ECO:0000259" key="1">
    <source>
        <dbReference type="PROSITE" id="PS51384"/>
    </source>
</evidence>
<dbReference type="EMBL" id="BAAAQY010000001">
    <property type="protein sequence ID" value="GAA2223252.1"/>
    <property type="molecule type" value="Genomic_DNA"/>
</dbReference>
<feature type="domain" description="FAD-binding FR-type" evidence="1">
    <location>
        <begin position="3"/>
        <end position="128"/>
    </location>
</feature>
<dbReference type="Pfam" id="PF04954">
    <property type="entry name" value="SIP"/>
    <property type="match status" value="1"/>
</dbReference>
<dbReference type="InterPro" id="IPR039374">
    <property type="entry name" value="SIP_fam"/>
</dbReference>
<dbReference type="InterPro" id="IPR007037">
    <property type="entry name" value="SIP_rossman_dom"/>
</dbReference>
<dbReference type="InterPro" id="IPR017927">
    <property type="entry name" value="FAD-bd_FR_type"/>
</dbReference>
<dbReference type="SUPFAM" id="SSF63380">
    <property type="entry name" value="Riboflavin synthase domain-like"/>
    <property type="match status" value="1"/>
</dbReference>
<sequence length="297" mass="31887">MTIGSWTAETVAVHRLGPHLVRVELGGAGLGDYVTNAVPDESVTLYFPRQGETAPPAMTLRDGEWGFHDLDEPPVGRNYTIRSADPEAGTVAIDFVLHGDGVASQWAARATPGDGLVLWRQRGWYRPPAATDWVVLAADLTGLPAVLRILEGLPDGVAATVLVDALDDTDLAELRVVAPRSARIDARLGAGNGVARDTLIARIEAFDPPASGDGYAWFAGEAGDARRARAVWRERHGLARDRVASVGYWRADATEWQRRYATVQAEMEQLYADAVAAGATLTEAGERVEDALALRGL</sequence>
<proteinExistence type="predicted"/>
<dbReference type="InterPro" id="IPR017938">
    <property type="entry name" value="Riboflavin_synthase-like_b-brl"/>
</dbReference>
<evidence type="ECO:0000313" key="2">
    <source>
        <dbReference type="EMBL" id="GAA2223252.1"/>
    </source>
</evidence>
<name>A0ABP5Q1S4_9MICO</name>
<evidence type="ECO:0000313" key="3">
    <source>
        <dbReference type="Proteomes" id="UP001500929"/>
    </source>
</evidence>
<dbReference type="InterPro" id="IPR013113">
    <property type="entry name" value="SIP_FAD-bd"/>
</dbReference>
<dbReference type="CDD" id="cd06193">
    <property type="entry name" value="siderophore_interacting"/>
    <property type="match status" value="1"/>
</dbReference>
<dbReference type="PANTHER" id="PTHR30157:SF0">
    <property type="entry name" value="NADPH-DEPENDENT FERRIC-CHELATE REDUCTASE"/>
    <property type="match status" value="1"/>
</dbReference>
<dbReference type="RefSeq" id="WP_259477761.1">
    <property type="nucleotide sequence ID" value="NZ_BAAAQY010000001.1"/>
</dbReference>
<protein>
    <submittedName>
        <fullName evidence="2">Siderophore-interacting protein</fullName>
    </submittedName>
</protein>
<comment type="caution">
    <text evidence="2">The sequence shown here is derived from an EMBL/GenBank/DDBJ whole genome shotgun (WGS) entry which is preliminary data.</text>
</comment>
<dbReference type="Gene3D" id="3.40.50.80">
    <property type="entry name" value="Nucleotide-binding domain of ferredoxin-NADP reductase (FNR) module"/>
    <property type="match status" value="1"/>
</dbReference>
<dbReference type="PROSITE" id="PS51384">
    <property type="entry name" value="FAD_FR"/>
    <property type="match status" value="1"/>
</dbReference>
<gene>
    <name evidence="2" type="ORF">GCM10009851_02970</name>
</gene>
<dbReference type="PANTHER" id="PTHR30157">
    <property type="entry name" value="FERRIC REDUCTASE, NADPH-DEPENDENT"/>
    <property type="match status" value="1"/>
</dbReference>
<organism evidence="2 3">
    <name type="scientific">Herbiconiux moechotypicola</name>
    <dbReference type="NCBI Taxonomy" id="637393"/>
    <lineage>
        <taxon>Bacteria</taxon>
        <taxon>Bacillati</taxon>
        <taxon>Actinomycetota</taxon>
        <taxon>Actinomycetes</taxon>
        <taxon>Micrococcales</taxon>
        <taxon>Microbacteriaceae</taxon>
        <taxon>Herbiconiux</taxon>
    </lineage>
</organism>